<feature type="compositionally biased region" description="Polar residues" evidence="1">
    <location>
        <begin position="19"/>
        <end position="32"/>
    </location>
</feature>
<evidence type="ECO:0000313" key="3">
    <source>
        <dbReference type="Proteomes" id="UP000198636"/>
    </source>
</evidence>
<dbReference type="AlphaFoldDB" id="A0A1G5JX81"/>
<evidence type="ECO:0000313" key="2">
    <source>
        <dbReference type="EMBL" id="SCY92388.1"/>
    </source>
</evidence>
<dbReference type="EMBL" id="FMUS01000022">
    <property type="protein sequence ID" value="SCY92388.1"/>
    <property type="molecule type" value="Genomic_DNA"/>
</dbReference>
<dbReference type="RefSeq" id="WP_278278238.1">
    <property type="nucleotide sequence ID" value="NZ_FMUS01000022.1"/>
</dbReference>
<name>A0A1G5JX81_9FIRM</name>
<keyword evidence="3" id="KW-1185">Reference proteome</keyword>
<proteinExistence type="predicted"/>
<accession>A0A1G5JX81</accession>
<reference evidence="2 3" key="1">
    <citation type="submission" date="2016-10" db="EMBL/GenBank/DDBJ databases">
        <authorList>
            <person name="de Groot N.N."/>
        </authorList>
    </citation>
    <scope>NUCLEOTIDE SEQUENCE [LARGE SCALE GENOMIC DNA]</scope>
    <source>
        <strain evidence="2 3">DSM 18978</strain>
    </source>
</reference>
<dbReference type="STRING" id="1120976.SAMN03080606_03060"/>
<protein>
    <submittedName>
        <fullName evidence="2">Uncharacterized protein</fullName>
    </submittedName>
</protein>
<sequence>MKHKRKKQEENRSGKVGKTMNQIDTKGATTSNRRIDQNKGI</sequence>
<evidence type="ECO:0000256" key="1">
    <source>
        <dbReference type="SAM" id="MobiDB-lite"/>
    </source>
</evidence>
<feature type="region of interest" description="Disordered" evidence="1">
    <location>
        <begin position="1"/>
        <end position="41"/>
    </location>
</feature>
<organism evidence="2 3">
    <name type="scientific">Alkaliphilus peptidifermentans DSM 18978</name>
    <dbReference type="NCBI Taxonomy" id="1120976"/>
    <lineage>
        <taxon>Bacteria</taxon>
        <taxon>Bacillati</taxon>
        <taxon>Bacillota</taxon>
        <taxon>Clostridia</taxon>
        <taxon>Peptostreptococcales</taxon>
        <taxon>Natronincolaceae</taxon>
        <taxon>Alkaliphilus</taxon>
    </lineage>
</organism>
<gene>
    <name evidence="2" type="ORF">SAMN03080606_03060</name>
</gene>
<dbReference type="Proteomes" id="UP000198636">
    <property type="component" value="Unassembled WGS sequence"/>
</dbReference>